<evidence type="ECO:0000313" key="3">
    <source>
        <dbReference type="EMBL" id="NHC15707.1"/>
    </source>
</evidence>
<keyword evidence="4" id="KW-1185">Reference proteome</keyword>
<name>A0ABX0H1R5_9ACTN</name>
<reference evidence="3 4" key="1">
    <citation type="submission" date="2020-03" db="EMBL/GenBank/DDBJ databases">
        <title>Two novel Motilibacter sp.</title>
        <authorList>
            <person name="Liu S."/>
        </authorList>
    </citation>
    <scope>NUCLEOTIDE SEQUENCE [LARGE SCALE GENOMIC DNA]</scope>
    <source>
        <strain evidence="3 4">E257</strain>
    </source>
</reference>
<protein>
    <recommendedName>
        <fullName evidence="5">LemA protein</fullName>
    </recommendedName>
</protein>
<comment type="caution">
    <text evidence="3">The sequence shown here is derived from an EMBL/GenBank/DDBJ whole genome shotgun (WGS) entry which is preliminary data.</text>
</comment>
<gene>
    <name evidence="3" type="ORF">G9H71_18145</name>
</gene>
<accession>A0ABX0H1R5</accession>
<keyword evidence="2" id="KW-0472">Membrane</keyword>
<organism evidence="3 4">
    <name type="scientific">Motilibacter deserti</name>
    <dbReference type="NCBI Taxonomy" id="2714956"/>
    <lineage>
        <taxon>Bacteria</taxon>
        <taxon>Bacillati</taxon>
        <taxon>Actinomycetota</taxon>
        <taxon>Actinomycetes</taxon>
        <taxon>Motilibacterales</taxon>
        <taxon>Motilibacteraceae</taxon>
        <taxon>Motilibacter</taxon>
    </lineage>
</organism>
<evidence type="ECO:0000256" key="1">
    <source>
        <dbReference type="SAM" id="MobiDB-lite"/>
    </source>
</evidence>
<feature type="transmembrane region" description="Helical" evidence="2">
    <location>
        <begin position="27"/>
        <end position="46"/>
    </location>
</feature>
<proteinExistence type="predicted"/>
<evidence type="ECO:0000313" key="4">
    <source>
        <dbReference type="Proteomes" id="UP000800981"/>
    </source>
</evidence>
<sequence length="238" mass="24726">MAPRTTSTRPRPAAPQAQPQRSNAPRATFVVILAALVVALSGWIGYTVGKPDGPEKGSIEAIAAELGAEQKKQAAEQASQLLETVKSAQQAYLPMLRDIAAVLPVGGGQPTFPAASEVAGWQQQAAKLADGFAAEPNGTTGYNVAYEAFSGASKQFDLALRTFSAAVDADPPARDELAAMAAEQRDAAARLWSAGAQQLDLVTIDAGLGHQHFYLPASGSEADIPQEMREVDAGTGGK</sequence>
<evidence type="ECO:0008006" key="5">
    <source>
        <dbReference type="Google" id="ProtNLM"/>
    </source>
</evidence>
<dbReference type="EMBL" id="JAANNP010000048">
    <property type="protein sequence ID" value="NHC15707.1"/>
    <property type="molecule type" value="Genomic_DNA"/>
</dbReference>
<keyword evidence="2" id="KW-1133">Transmembrane helix</keyword>
<keyword evidence="2" id="KW-0812">Transmembrane</keyword>
<feature type="region of interest" description="Disordered" evidence="1">
    <location>
        <begin position="1"/>
        <end position="22"/>
    </location>
</feature>
<evidence type="ECO:0000256" key="2">
    <source>
        <dbReference type="SAM" id="Phobius"/>
    </source>
</evidence>
<dbReference type="RefSeq" id="WP_166284200.1">
    <property type="nucleotide sequence ID" value="NZ_JAANNP010000048.1"/>
</dbReference>
<dbReference type="Proteomes" id="UP000800981">
    <property type="component" value="Unassembled WGS sequence"/>
</dbReference>